<sequence length="712" mass="81419">MGAMTVAIFYNFWAIILRIAFLEVRSEPLFCTILWPLDMVTDIMYLSDIWLQLRKAFRDDQGIMINDPIKMALNYTSNLVFVTDVLSVIPSETIGLLLSGDHSPLFRIPRLFKWQCIVEFFEVSDLRTSKPNRLRAFKLTLYLGMAIHWVACVYYMISEYEGLGSNSWVYPAASGKDGRFSRKYIKSLYWSILTLTTIGETPEPITNLEHVFTSFMFLLGIFVFAAVVGNVGDVISNMNAARTDFQIKMDYIKWFMEHHGVPVSVQQRAKKWAYYAWSRAHAFHEGDAMDMLPQRLRAEIAIHVHLATLKKVKIFKDCDEGLLCELVLKLRPQIFSPGDYICRCREIGREMYIINRGKVEIIVPDATTGEQVVVACLAEGNYFGEISLLKLDGGRNRRSADVRSVGYSELLCLSQRDLMEALEEYPDAKAVLEIQGRDRLQRTKSEALKLPGNRADKKEELQLNFAREIKEIQDVIEELRKAHELEYSQQITKEQSSENMQLANRTQKLDKLQERVSALSSSTSSETQSSTETITVINNDNKDVSDSQTIQNIRLTSSGVTQSHITNQSTIRYRNRQSAEKLLTRILRVAQEAASKRNEENPKPVECNITKREETEFLKRDERLRVLNSSHRCTDCAGNDVEVTHTSPPSSKERNVVYQTKVCLTPKITLDNDIDGHCCLQPHRRYSISLPVETKENGAMSCNSSCPHYHQI</sequence>
<comment type="catalytic activity">
    <reaction evidence="14">
        <text>K(+)(in) = K(+)(out)</text>
        <dbReference type="Rhea" id="RHEA:29463"/>
        <dbReference type="ChEBI" id="CHEBI:29103"/>
    </reaction>
</comment>
<dbReference type="InterPro" id="IPR000595">
    <property type="entry name" value="cNMP-bd_dom"/>
</dbReference>
<evidence type="ECO:0000256" key="2">
    <source>
        <dbReference type="ARBA" id="ARBA00022448"/>
    </source>
</evidence>
<dbReference type="InterPro" id="IPR014710">
    <property type="entry name" value="RmlC-like_jellyroll"/>
</dbReference>
<evidence type="ECO:0000256" key="13">
    <source>
        <dbReference type="ARBA" id="ARBA00023305"/>
    </source>
</evidence>
<evidence type="ECO:0000256" key="5">
    <source>
        <dbReference type="ARBA" id="ARBA00022692"/>
    </source>
</evidence>
<dbReference type="RefSeq" id="XP_031549230.1">
    <property type="nucleotide sequence ID" value="XM_031693370.1"/>
</dbReference>
<evidence type="ECO:0000313" key="19">
    <source>
        <dbReference type="Proteomes" id="UP000515163"/>
    </source>
</evidence>
<evidence type="ECO:0000259" key="18">
    <source>
        <dbReference type="PROSITE" id="PS50042"/>
    </source>
</evidence>
<dbReference type="InterPro" id="IPR018490">
    <property type="entry name" value="cNMP-bd_dom_sf"/>
</dbReference>
<evidence type="ECO:0000256" key="1">
    <source>
        <dbReference type="ARBA" id="ARBA00004141"/>
    </source>
</evidence>
<keyword evidence="13" id="KW-0844">Vision</keyword>
<dbReference type="FunFam" id="2.60.120.10:FF:000020">
    <property type="entry name" value="Cyclic nucleotide-gated channel beta 3"/>
    <property type="match status" value="1"/>
</dbReference>
<keyword evidence="9" id="KW-0406">Ion transport</keyword>
<comment type="subcellular location">
    <subcellularLocation>
        <location evidence="1">Membrane</location>
        <topology evidence="1">Multi-pass membrane protein</topology>
    </subcellularLocation>
</comment>
<evidence type="ECO:0000256" key="12">
    <source>
        <dbReference type="ARBA" id="ARBA00023303"/>
    </source>
</evidence>
<evidence type="ECO:0000256" key="7">
    <source>
        <dbReference type="ARBA" id="ARBA00022989"/>
    </source>
</evidence>
<keyword evidence="4" id="KW-0716">Sensory transduction</keyword>
<evidence type="ECO:0000256" key="17">
    <source>
        <dbReference type="SAM" id="Phobius"/>
    </source>
</evidence>
<dbReference type="Proteomes" id="UP000515163">
    <property type="component" value="Unplaced"/>
</dbReference>
<feature type="transmembrane region" description="Helical" evidence="17">
    <location>
        <begin position="6"/>
        <end position="24"/>
    </location>
</feature>
<dbReference type="GO" id="GO:0005886">
    <property type="term" value="C:plasma membrane"/>
    <property type="evidence" value="ECO:0007669"/>
    <property type="project" value="UniProtKB-ARBA"/>
</dbReference>
<organism evidence="19 20">
    <name type="scientific">Actinia tenebrosa</name>
    <name type="common">Australian red waratah sea anemone</name>
    <dbReference type="NCBI Taxonomy" id="6105"/>
    <lineage>
        <taxon>Eukaryota</taxon>
        <taxon>Metazoa</taxon>
        <taxon>Cnidaria</taxon>
        <taxon>Anthozoa</taxon>
        <taxon>Hexacorallia</taxon>
        <taxon>Actiniaria</taxon>
        <taxon>Actiniidae</taxon>
        <taxon>Actinia</taxon>
    </lineage>
</organism>
<proteinExistence type="predicted"/>
<dbReference type="CDD" id="cd00038">
    <property type="entry name" value="CAP_ED"/>
    <property type="match status" value="1"/>
</dbReference>
<dbReference type="Pfam" id="PF00027">
    <property type="entry name" value="cNMP_binding"/>
    <property type="match status" value="1"/>
</dbReference>
<dbReference type="SMART" id="SM00100">
    <property type="entry name" value="cNMP"/>
    <property type="match status" value="1"/>
</dbReference>
<keyword evidence="2" id="KW-0813">Transport</keyword>
<feature type="domain" description="Cyclic nucleotide-binding" evidence="18">
    <location>
        <begin position="314"/>
        <end position="422"/>
    </location>
</feature>
<keyword evidence="10 17" id="KW-0472">Membrane</keyword>
<keyword evidence="5 17" id="KW-0812">Transmembrane</keyword>
<dbReference type="KEGG" id="aten:116286791"/>
<evidence type="ECO:0000256" key="14">
    <source>
        <dbReference type="ARBA" id="ARBA00034430"/>
    </source>
</evidence>
<dbReference type="InterPro" id="IPR018488">
    <property type="entry name" value="cNMP-bd_CS"/>
</dbReference>
<keyword evidence="3" id="KW-0140">cGMP</keyword>
<dbReference type="Pfam" id="PF00520">
    <property type="entry name" value="Ion_trans"/>
    <property type="match status" value="1"/>
</dbReference>
<dbReference type="Gene3D" id="1.10.287.70">
    <property type="match status" value="1"/>
</dbReference>
<keyword evidence="19" id="KW-1185">Reference proteome</keyword>
<dbReference type="FunFam" id="1.10.287.630:FF:000001">
    <property type="entry name" value="Cyclic nucleotide-gated channel alpha 3"/>
    <property type="match status" value="1"/>
</dbReference>
<feature type="compositionally biased region" description="Low complexity" evidence="16">
    <location>
        <begin position="520"/>
        <end position="535"/>
    </location>
</feature>
<dbReference type="GO" id="GO:0044877">
    <property type="term" value="F:protein-containing complex binding"/>
    <property type="evidence" value="ECO:0007669"/>
    <property type="project" value="TreeGrafter"/>
</dbReference>
<dbReference type="GeneID" id="116286791"/>
<evidence type="ECO:0000256" key="3">
    <source>
        <dbReference type="ARBA" id="ARBA00022535"/>
    </source>
</evidence>
<dbReference type="PANTHER" id="PTHR45638">
    <property type="entry name" value="CYCLIC NUCLEOTIDE-GATED CATION CHANNEL SUBUNIT A"/>
    <property type="match status" value="1"/>
</dbReference>
<comment type="catalytic activity">
    <reaction evidence="15">
        <text>Na(+)(in) = Na(+)(out)</text>
        <dbReference type="Rhea" id="RHEA:34963"/>
        <dbReference type="ChEBI" id="CHEBI:29101"/>
    </reaction>
</comment>
<keyword evidence="6" id="KW-0547">Nucleotide-binding</keyword>
<evidence type="ECO:0000256" key="6">
    <source>
        <dbReference type="ARBA" id="ARBA00022741"/>
    </source>
</evidence>
<gene>
    <name evidence="20" type="primary">LOC116286791</name>
</gene>
<evidence type="ECO:0000256" key="11">
    <source>
        <dbReference type="ARBA" id="ARBA00023286"/>
    </source>
</evidence>
<reference evidence="20" key="1">
    <citation type="submission" date="2025-08" db="UniProtKB">
        <authorList>
            <consortium name="RefSeq"/>
        </authorList>
    </citation>
    <scope>IDENTIFICATION</scope>
    <source>
        <tissue evidence="20">Tentacle</tissue>
    </source>
</reference>
<dbReference type="PROSITE" id="PS00889">
    <property type="entry name" value="CNMP_BINDING_2"/>
    <property type="match status" value="1"/>
</dbReference>
<dbReference type="GO" id="GO:0005221">
    <property type="term" value="F:intracellularly cyclic nucleotide-activated monoatomic cation channel activity"/>
    <property type="evidence" value="ECO:0007669"/>
    <property type="project" value="InterPro"/>
</dbReference>
<keyword evidence="8" id="KW-0142">cGMP-binding</keyword>
<dbReference type="InParanoid" id="A0A6P8H9R4"/>
<evidence type="ECO:0000256" key="15">
    <source>
        <dbReference type="ARBA" id="ARBA00036239"/>
    </source>
</evidence>
<dbReference type="Gene3D" id="1.10.287.630">
    <property type="entry name" value="Helix hairpin bin"/>
    <property type="match status" value="1"/>
</dbReference>
<evidence type="ECO:0000256" key="9">
    <source>
        <dbReference type="ARBA" id="ARBA00023065"/>
    </source>
</evidence>
<evidence type="ECO:0000256" key="16">
    <source>
        <dbReference type="SAM" id="MobiDB-lite"/>
    </source>
</evidence>
<name>A0A6P8H9R4_ACTTE</name>
<dbReference type="Gene3D" id="2.60.120.10">
    <property type="entry name" value="Jelly Rolls"/>
    <property type="match status" value="1"/>
</dbReference>
<evidence type="ECO:0000256" key="8">
    <source>
        <dbReference type="ARBA" id="ARBA00022992"/>
    </source>
</evidence>
<feature type="transmembrane region" description="Helical" evidence="17">
    <location>
        <begin position="139"/>
        <end position="157"/>
    </location>
</feature>
<dbReference type="GO" id="GO:0007601">
    <property type="term" value="P:visual perception"/>
    <property type="evidence" value="ECO:0007669"/>
    <property type="project" value="UniProtKB-KW"/>
</dbReference>
<protein>
    <submittedName>
        <fullName evidence="20">Cyclic nucleotide-gated cation channel alpha-3-like isoform X1</fullName>
    </submittedName>
</protein>
<dbReference type="SUPFAM" id="SSF81324">
    <property type="entry name" value="Voltage-gated potassium channels"/>
    <property type="match status" value="1"/>
</dbReference>
<keyword evidence="7 17" id="KW-1133">Transmembrane helix</keyword>
<evidence type="ECO:0000256" key="4">
    <source>
        <dbReference type="ARBA" id="ARBA00022606"/>
    </source>
</evidence>
<dbReference type="PANTHER" id="PTHR45638:SF13">
    <property type="entry name" value="CYCLIC NUCLEOTIDE-BINDING DOMAIN-CONTAINING PROTEIN"/>
    <property type="match status" value="1"/>
</dbReference>
<dbReference type="FunFam" id="1.10.287.70:FF:000072">
    <property type="entry name" value="Cyclic nucleotide gated channel beta 3"/>
    <property type="match status" value="1"/>
</dbReference>
<feature type="transmembrane region" description="Helical" evidence="17">
    <location>
        <begin position="211"/>
        <end position="232"/>
    </location>
</feature>
<feature type="region of interest" description="Disordered" evidence="16">
    <location>
        <begin position="515"/>
        <end position="540"/>
    </location>
</feature>
<dbReference type="InterPro" id="IPR050866">
    <property type="entry name" value="CNG_cation_channel"/>
</dbReference>
<dbReference type="PROSITE" id="PS50042">
    <property type="entry name" value="CNMP_BINDING_3"/>
    <property type="match status" value="1"/>
</dbReference>
<evidence type="ECO:0000313" key="20">
    <source>
        <dbReference type="RefSeq" id="XP_031549230.1"/>
    </source>
</evidence>
<dbReference type="OrthoDB" id="421226at2759"/>
<dbReference type="SUPFAM" id="SSF51206">
    <property type="entry name" value="cAMP-binding domain-like"/>
    <property type="match status" value="1"/>
</dbReference>
<evidence type="ECO:0000256" key="10">
    <source>
        <dbReference type="ARBA" id="ARBA00023136"/>
    </source>
</evidence>
<keyword evidence="12" id="KW-0407">Ion channel</keyword>
<dbReference type="InterPro" id="IPR005821">
    <property type="entry name" value="Ion_trans_dom"/>
</dbReference>
<dbReference type="AlphaFoldDB" id="A0A6P8H9R4"/>
<accession>A0A6P8H9R4</accession>
<dbReference type="GO" id="GO:0030553">
    <property type="term" value="F:cGMP binding"/>
    <property type="evidence" value="ECO:0007669"/>
    <property type="project" value="UniProtKB-KW"/>
</dbReference>
<keyword evidence="11" id="KW-1071">Ligand-gated ion channel</keyword>